<sequence length="396" mass="43907">MANQNEPPGGKFDSLQALQGDRKAVEAVCRQHWPKEGAIQTTARRGSAIACAIVVLRALLGTVPLDLRADSVWTMGSHPLFNAARVPGGEESMRLAATATQLDTEQIDFLAIMESPLFVNKSSWIILCKGQLFYVPPQAWVGVNKAEAQRRQRADKKLSGIYASRGMLVIKPSNGDDDNPKMLHDAVQQAYKKVLAAAPPQASSRCWGAPKFIRPQYDGRMRFEKPCFTLDVAGRIQRSNGHVHTYPTKRFYYQCIAAVCLTSELHTHLVPVADDHGPADPTDDAQLRSQIEGEFRDRMAEALQAANEENFLALSTAQEAHRNELQDLQDNLREQAAARKLDVDSITKERDELGRQLSDANTDIAAQTSEAKRLQQQLNTNQLLHDGTVDVPSKIY</sequence>
<reference evidence="2" key="1">
    <citation type="submission" date="2023-06" db="EMBL/GenBank/DDBJ databases">
        <title>Genome-scale phylogeny and comparative genomics of the fungal order Sordariales.</title>
        <authorList>
            <consortium name="Lawrence Berkeley National Laboratory"/>
            <person name="Hensen N."/>
            <person name="Bonometti L."/>
            <person name="Westerberg I."/>
            <person name="Brannstrom I.O."/>
            <person name="Guillou S."/>
            <person name="Cros-Aarteil S."/>
            <person name="Calhoun S."/>
            <person name="Haridas S."/>
            <person name="Kuo A."/>
            <person name="Mondo S."/>
            <person name="Pangilinan J."/>
            <person name="Riley R."/>
            <person name="LaButti K."/>
            <person name="Andreopoulos B."/>
            <person name="Lipzen A."/>
            <person name="Chen C."/>
            <person name="Yanf M."/>
            <person name="Daum C."/>
            <person name="Ng V."/>
            <person name="Clum A."/>
            <person name="Steindorff A."/>
            <person name="Ohm R."/>
            <person name="Martin F."/>
            <person name="Silar P."/>
            <person name="Natvig D."/>
            <person name="Lalanne C."/>
            <person name="Gautier V."/>
            <person name="Ament-velasquez S.L."/>
            <person name="Kruys A."/>
            <person name="Hutchinson M.I."/>
            <person name="Powell A.J."/>
            <person name="Barry K."/>
            <person name="Miller A.N."/>
            <person name="Grigoriev I.V."/>
            <person name="Debuchy R."/>
            <person name="Gladieux P."/>
            <person name="Thoren M.H."/>
            <person name="Johannesson H."/>
        </authorList>
    </citation>
    <scope>NUCLEOTIDE SEQUENCE</scope>
    <source>
        <strain evidence="2">SMH3187-1</strain>
    </source>
</reference>
<gene>
    <name evidence="2" type="ORF">B0T18DRAFT_431673</name>
</gene>
<evidence type="ECO:0000313" key="3">
    <source>
        <dbReference type="Proteomes" id="UP001172155"/>
    </source>
</evidence>
<name>A0AA40EJ82_9PEZI</name>
<dbReference type="Proteomes" id="UP001172155">
    <property type="component" value="Unassembled WGS sequence"/>
</dbReference>
<dbReference type="AlphaFoldDB" id="A0AA40EJ82"/>
<evidence type="ECO:0000313" key="2">
    <source>
        <dbReference type="EMBL" id="KAK0740337.1"/>
    </source>
</evidence>
<evidence type="ECO:0000256" key="1">
    <source>
        <dbReference type="SAM" id="Coils"/>
    </source>
</evidence>
<protein>
    <submittedName>
        <fullName evidence="2">Uncharacterized protein</fullName>
    </submittedName>
</protein>
<comment type="caution">
    <text evidence="2">The sequence shown here is derived from an EMBL/GenBank/DDBJ whole genome shotgun (WGS) entry which is preliminary data.</text>
</comment>
<keyword evidence="3" id="KW-1185">Reference proteome</keyword>
<accession>A0AA40EJ82</accession>
<keyword evidence="1" id="KW-0175">Coiled coil</keyword>
<proteinExistence type="predicted"/>
<organism evidence="2 3">
    <name type="scientific">Schizothecium vesticola</name>
    <dbReference type="NCBI Taxonomy" id="314040"/>
    <lineage>
        <taxon>Eukaryota</taxon>
        <taxon>Fungi</taxon>
        <taxon>Dikarya</taxon>
        <taxon>Ascomycota</taxon>
        <taxon>Pezizomycotina</taxon>
        <taxon>Sordariomycetes</taxon>
        <taxon>Sordariomycetidae</taxon>
        <taxon>Sordariales</taxon>
        <taxon>Schizotheciaceae</taxon>
        <taxon>Schizothecium</taxon>
    </lineage>
</organism>
<feature type="coiled-coil region" evidence="1">
    <location>
        <begin position="318"/>
        <end position="377"/>
    </location>
</feature>
<dbReference type="EMBL" id="JAUKUD010000006">
    <property type="protein sequence ID" value="KAK0740337.1"/>
    <property type="molecule type" value="Genomic_DNA"/>
</dbReference>